<keyword evidence="8 9" id="KW-0472">Membrane</keyword>
<dbReference type="InterPro" id="IPR027463">
    <property type="entry name" value="AcrB_DN_DC_subdom"/>
</dbReference>
<keyword evidence="3 9" id="KW-0813">Transport</keyword>
<feature type="transmembrane region" description="Helical" evidence="9">
    <location>
        <begin position="470"/>
        <end position="497"/>
    </location>
</feature>
<dbReference type="Pfam" id="PF00873">
    <property type="entry name" value="ACR_tran"/>
    <property type="match status" value="1"/>
</dbReference>
<dbReference type="GO" id="GO:0005886">
    <property type="term" value="C:plasma membrane"/>
    <property type="evidence" value="ECO:0007669"/>
    <property type="project" value="UniProtKB-SubCell"/>
</dbReference>
<evidence type="ECO:0000256" key="7">
    <source>
        <dbReference type="ARBA" id="ARBA00022989"/>
    </source>
</evidence>
<feature type="transmembrane region" description="Helical" evidence="9">
    <location>
        <begin position="340"/>
        <end position="359"/>
    </location>
</feature>
<feature type="transmembrane region" description="Helical" evidence="9">
    <location>
        <begin position="997"/>
        <end position="1024"/>
    </location>
</feature>
<dbReference type="Gene3D" id="1.20.1640.10">
    <property type="entry name" value="Multidrug efflux transporter AcrB transmembrane domain"/>
    <property type="match status" value="2"/>
</dbReference>
<keyword evidence="5 9" id="KW-0997">Cell inner membrane</keyword>
<dbReference type="Gene3D" id="3.30.2090.10">
    <property type="entry name" value="Multidrug efflux transporter AcrB TolC docking domain, DN and DC subdomains"/>
    <property type="match status" value="2"/>
</dbReference>
<dbReference type="GO" id="GO:0042910">
    <property type="term" value="F:xenobiotic transmembrane transporter activity"/>
    <property type="evidence" value="ECO:0007669"/>
    <property type="project" value="TreeGrafter"/>
</dbReference>
<keyword evidence="11" id="KW-1185">Reference proteome</keyword>
<accession>A0A3L7JEP8</accession>
<comment type="caution">
    <text evidence="9">Lacks conserved residue(s) required for the propagation of feature annotation.</text>
</comment>
<dbReference type="RefSeq" id="WP_121646110.1">
    <property type="nucleotide sequence ID" value="NZ_RCWN01000001.1"/>
</dbReference>
<evidence type="ECO:0000256" key="4">
    <source>
        <dbReference type="ARBA" id="ARBA00022475"/>
    </source>
</evidence>
<dbReference type="PRINTS" id="PR00702">
    <property type="entry name" value="ACRIFLAVINRP"/>
</dbReference>
<keyword evidence="6 9" id="KW-0812">Transmembrane</keyword>
<dbReference type="NCBIfam" id="TIGR00915">
    <property type="entry name" value="2A0602"/>
    <property type="match status" value="1"/>
</dbReference>
<proteinExistence type="inferred from homology"/>
<evidence type="ECO:0000256" key="9">
    <source>
        <dbReference type="RuleBase" id="RU364070"/>
    </source>
</evidence>
<name>A0A3L7JEP8_9HYPH</name>
<dbReference type="FunFam" id="3.30.70.1430:FF:000001">
    <property type="entry name" value="Efflux pump membrane transporter"/>
    <property type="match status" value="1"/>
</dbReference>
<dbReference type="SUPFAM" id="SSF82714">
    <property type="entry name" value="Multidrug efflux transporter AcrB TolC docking domain, DN and DC subdomains"/>
    <property type="match status" value="2"/>
</dbReference>
<dbReference type="AlphaFoldDB" id="A0A3L7JEP8"/>
<dbReference type="Proteomes" id="UP000281094">
    <property type="component" value="Unassembled WGS sequence"/>
</dbReference>
<feature type="transmembrane region" description="Helical" evidence="9">
    <location>
        <begin position="12"/>
        <end position="33"/>
    </location>
</feature>
<dbReference type="NCBIfam" id="NF000282">
    <property type="entry name" value="RND_permease_1"/>
    <property type="match status" value="1"/>
</dbReference>
<feature type="transmembrane region" description="Helical" evidence="9">
    <location>
        <begin position="535"/>
        <end position="553"/>
    </location>
</feature>
<sequence>MSRFFIDRPVFAWVISILIMGVGVLSIFTLPIAQYPQIAPPTVSVSASYPGASAQTVANTVTQVLEQQLTGLDGMRYFSSTSSSAGTASITLTFETGTDPDIAQVQVQNKISQASALLPDTVQRQGVTVQKSSSGFLQVIGLISPSGKYDQSDLADYLDTNMVDEISRIDGVGNVQVFGSPYAMRIWLDPAKLASFELTPSDVVAAVREENAQISAGAFGTRPTVADQELTATITAQSLLSTPEDFRQIVLRAQTDGGLVLLGDVAEVEIGAEGYNFESRYNGAPAAGMAISLATGANALDTASAVEERIEEFAAQFPEGMEYVVPYDTTPFVEISIEEVVKTLGEAIVLVFLVMLLFLQNIRATIIPTLAVPVVLLGTFGILAASGFTINTLTMLAMVLAIGLLVDDAIVVVENVERVMEEDGLDPREATRKSMGQITGALIGIAMVLSAVFVPVAFFGGSTGVIYRQFAVTIVSAMALSVVVALTLTPALCATLLKNTGHAKSHGPFGIFNRGFDKLLGGYGSTIGWTIRRPLRIGLIYLALAAAMAFLFLRTPTGFLPDEDQGIMFTIIQGPTGTTIDRTIDVLEQVENYYLEQESEIVDSVFGVAGFGFAGQGQNLALAFVRLKDWEERPEPQQSAQALAGRAFGAFAPIRGAAVYPVVPPAVTELGNVAGFDFYLQARAGQSYDALRDARNQLLGMAAQSDLIASARPNGLESAAQFNIDIDWRKAGAMGVSATDVSTLLSIAWAGSYVNDFVDRGQIKRVYVQGQADARTTPSDLSRWRVRNDTGGLVPFANFAEGNWSQAAQGIYRYNGVPAMQLQGSPAPGVSTGEAMAEMERLVSQLPEGFTLEWTGLSLEERQSGNQAPLLYGLALAAVFLSLAALYESWTIPFAVMLAMPIGIFGSLVGAWLGNFQNGVFFQVGLLTVIGLTGKNAILIVEFARDRMMTGEPLLEAVTEAARQRFRPIVMTSMAFSLGVLPLVLGTGAGAGGRNAIGAGVLGGTISATILGVLFVPLFFTIIMRIFGRKTLRRVAKNKEATETVQPAE</sequence>
<dbReference type="GO" id="GO:0015562">
    <property type="term" value="F:efflux transmembrane transporter activity"/>
    <property type="evidence" value="ECO:0007669"/>
    <property type="project" value="InterPro"/>
</dbReference>
<dbReference type="Gene3D" id="3.30.70.1430">
    <property type="entry name" value="Multidrug efflux transporter AcrB pore domain"/>
    <property type="match status" value="2"/>
</dbReference>
<evidence type="ECO:0000256" key="2">
    <source>
        <dbReference type="ARBA" id="ARBA00010942"/>
    </source>
</evidence>
<dbReference type="PANTHER" id="PTHR32063:SF13">
    <property type="entry name" value="MULTIDRUG EFFLUX PUMP SUBUNIT ACRB-RELATED"/>
    <property type="match status" value="1"/>
</dbReference>
<keyword evidence="7 9" id="KW-1133">Transmembrane helix</keyword>
<feature type="transmembrane region" description="Helical" evidence="9">
    <location>
        <begin position="920"/>
        <end position="941"/>
    </location>
</feature>
<reference evidence="10 11" key="1">
    <citation type="submission" date="2018-10" db="EMBL/GenBank/DDBJ databases">
        <title>Notoacmeibacter sp. M2BS9Y-3-1, whole genome shotgun sequence.</title>
        <authorList>
            <person name="Tuo L."/>
        </authorList>
    </citation>
    <scope>NUCLEOTIDE SEQUENCE [LARGE SCALE GENOMIC DNA]</scope>
    <source>
        <strain evidence="10 11">M2BS9Y-3-1</strain>
    </source>
</reference>
<keyword evidence="4" id="KW-1003">Cell membrane</keyword>
<protein>
    <recommendedName>
        <fullName evidence="9">Efflux pump membrane transporter</fullName>
    </recommendedName>
</protein>
<dbReference type="Gene3D" id="3.30.70.1440">
    <property type="entry name" value="Multidrug efflux transporter AcrB pore domain"/>
    <property type="match status" value="1"/>
</dbReference>
<dbReference type="InterPro" id="IPR001036">
    <property type="entry name" value="Acrflvin-R"/>
</dbReference>
<evidence type="ECO:0000256" key="5">
    <source>
        <dbReference type="ARBA" id="ARBA00022519"/>
    </source>
</evidence>
<dbReference type="GO" id="GO:0009636">
    <property type="term" value="P:response to toxic substance"/>
    <property type="evidence" value="ECO:0007669"/>
    <property type="project" value="UniProtKB-ARBA"/>
</dbReference>
<dbReference type="SUPFAM" id="SSF82866">
    <property type="entry name" value="Multidrug efflux transporter AcrB transmembrane domain"/>
    <property type="match status" value="2"/>
</dbReference>
<feature type="transmembrane region" description="Helical" evidence="9">
    <location>
        <begin position="894"/>
        <end position="914"/>
    </location>
</feature>
<dbReference type="Gene3D" id="3.30.70.1320">
    <property type="entry name" value="Multidrug efflux transporter AcrB pore domain like"/>
    <property type="match status" value="1"/>
</dbReference>
<feature type="transmembrane region" description="Helical" evidence="9">
    <location>
        <begin position="870"/>
        <end position="887"/>
    </location>
</feature>
<feature type="transmembrane region" description="Helical" evidence="9">
    <location>
        <begin position="969"/>
        <end position="991"/>
    </location>
</feature>
<evidence type="ECO:0000256" key="6">
    <source>
        <dbReference type="ARBA" id="ARBA00022692"/>
    </source>
</evidence>
<gene>
    <name evidence="10" type="ORF">D8780_13730</name>
</gene>
<feature type="transmembrane region" description="Helical" evidence="9">
    <location>
        <begin position="437"/>
        <end position="458"/>
    </location>
</feature>
<dbReference type="InterPro" id="IPR004764">
    <property type="entry name" value="MdtF-like"/>
</dbReference>
<evidence type="ECO:0000256" key="8">
    <source>
        <dbReference type="ARBA" id="ARBA00023136"/>
    </source>
</evidence>
<evidence type="ECO:0000256" key="1">
    <source>
        <dbReference type="ARBA" id="ARBA00004429"/>
    </source>
</evidence>
<feature type="transmembrane region" description="Helical" evidence="9">
    <location>
        <begin position="366"/>
        <end position="390"/>
    </location>
</feature>
<organism evidence="10 11">
    <name type="scientific">Notoacmeibacter ruber</name>
    <dbReference type="NCBI Taxonomy" id="2670375"/>
    <lineage>
        <taxon>Bacteria</taxon>
        <taxon>Pseudomonadati</taxon>
        <taxon>Pseudomonadota</taxon>
        <taxon>Alphaproteobacteria</taxon>
        <taxon>Hyphomicrobiales</taxon>
        <taxon>Notoacmeibacteraceae</taxon>
        <taxon>Notoacmeibacter</taxon>
    </lineage>
</organism>
<evidence type="ECO:0000313" key="10">
    <source>
        <dbReference type="EMBL" id="RLQ89143.1"/>
    </source>
</evidence>
<dbReference type="EMBL" id="RCWN01000001">
    <property type="protein sequence ID" value="RLQ89143.1"/>
    <property type="molecule type" value="Genomic_DNA"/>
</dbReference>
<evidence type="ECO:0000313" key="11">
    <source>
        <dbReference type="Proteomes" id="UP000281094"/>
    </source>
</evidence>
<dbReference type="FunFam" id="3.30.70.1430:FF:000002">
    <property type="entry name" value="Efflux pump membrane transporter"/>
    <property type="match status" value="1"/>
</dbReference>
<comment type="caution">
    <text evidence="10">The sequence shown here is derived from an EMBL/GenBank/DDBJ whole genome shotgun (WGS) entry which is preliminary data.</text>
</comment>
<comment type="subcellular location">
    <subcellularLocation>
        <location evidence="1 9">Cell inner membrane</location>
        <topology evidence="1 9">Multi-pass membrane protein</topology>
    </subcellularLocation>
</comment>
<dbReference type="SUPFAM" id="SSF82693">
    <property type="entry name" value="Multidrug efflux transporter AcrB pore domain, PN1, PN2, PC1 and PC2 subdomains"/>
    <property type="match status" value="4"/>
</dbReference>
<dbReference type="FunFam" id="1.20.1640.10:FF:000001">
    <property type="entry name" value="Efflux pump membrane transporter"/>
    <property type="match status" value="1"/>
</dbReference>
<evidence type="ECO:0000256" key="3">
    <source>
        <dbReference type="ARBA" id="ARBA00022448"/>
    </source>
</evidence>
<dbReference type="PANTHER" id="PTHR32063">
    <property type="match status" value="1"/>
</dbReference>
<comment type="similarity">
    <text evidence="2 9">Belongs to the resistance-nodulation-cell division (RND) (TC 2.A.6) family.</text>
</comment>